<dbReference type="InterPro" id="IPR032301">
    <property type="entry name" value="DUF4844"/>
</dbReference>
<organism evidence="1 2">
    <name type="scientific">Hydrogenophaga luteola</name>
    <dbReference type="NCBI Taxonomy" id="1591122"/>
    <lineage>
        <taxon>Bacteria</taxon>
        <taxon>Pseudomonadati</taxon>
        <taxon>Pseudomonadota</taxon>
        <taxon>Betaproteobacteria</taxon>
        <taxon>Burkholderiales</taxon>
        <taxon>Comamonadaceae</taxon>
        <taxon>Hydrogenophaga</taxon>
    </lineage>
</organism>
<protein>
    <submittedName>
        <fullName evidence="1">DUF4844 domain-containing protein</fullName>
    </submittedName>
</protein>
<dbReference type="InterPro" id="IPR038360">
    <property type="entry name" value="DUF4844_sf"/>
</dbReference>
<dbReference type="Proteomes" id="UP001595729">
    <property type="component" value="Unassembled WGS sequence"/>
</dbReference>
<dbReference type="Pfam" id="PF16133">
    <property type="entry name" value="DUF4844"/>
    <property type="match status" value="1"/>
</dbReference>
<evidence type="ECO:0000313" key="2">
    <source>
        <dbReference type="Proteomes" id="UP001595729"/>
    </source>
</evidence>
<reference evidence="2" key="1">
    <citation type="journal article" date="2019" name="Int. J. Syst. Evol. Microbiol.">
        <title>The Global Catalogue of Microorganisms (GCM) 10K type strain sequencing project: providing services to taxonomists for standard genome sequencing and annotation.</title>
        <authorList>
            <consortium name="The Broad Institute Genomics Platform"/>
            <consortium name="The Broad Institute Genome Sequencing Center for Infectious Disease"/>
            <person name="Wu L."/>
            <person name="Ma J."/>
        </authorList>
    </citation>
    <scope>NUCLEOTIDE SEQUENCE [LARGE SCALE GENOMIC DNA]</scope>
    <source>
        <strain evidence="2">KCTC 42501</strain>
    </source>
</reference>
<accession>A0ABV7VXH2</accession>
<proteinExistence type="predicted"/>
<gene>
    <name evidence="1" type="ORF">ACFOPI_01340</name>
</gene>
<comment type="caution">
    <text evidence="1">The sequence shown here is derived from an EMBL/GenBank/DDBJ whole genome shotgun (WGS) entry which is preliminary data.</text>
</comment>
<sequence>MGSPDRRQSLARFIAKKKFVEEAGYPGATNEPDRLRYEAEVNELARSLGALSPSDQTKAVVLDKFKPTMAKFEYADSEEQDRFLRYLEELMDIFGIESSDGLLSEWRYGFDPRKSADAVNAEALAAMTVAERELLKRLDGMTAANAEGLLRSVLGQPATDTPAIKMWLLVPDASSAIGLTMHGGTLVFGWTAKSRFMYARKL</sequence>
<evidence type="ECO:0000313" key="1">
    <source>
        <dbReference type="EMBL" id="MFC3682214.1"/>
    </source>
</evidence>
<dbReference type="EMBL" id="JBHRXX010000001">
    <property type="protein sequence ID" value="MFC3682214.1"/>
    <property type="molecule type" value="Genomic_DNA"/>
</dbReference>
<name>A0ABV7VXH2_9BURK</name>
<dbReference type="Gene3D" id="1.20.1480.40">
    <property type="entry name" value="Uncharacterised protein PF16133, DUF4844"/>
    <property type="match status" value="1"/>
</dbReference>
<keyword evidence="2" id="KW-1185">Reference proteome</keyword>
<dbReference type="RefSeq" id="WP_382169983.1">
    <property type="nucleotide sequence ID" value="NZ_JBHRXX010000001.1"/>
</dbReference>